<dbReference type="AlphaFoldDB" id="A0AAE0VV10"/>
<sequence>MDTLFQPFKNHSANKAGLDIRLFFSGIVTACARFNTSAMVRKWKYFRFGFGFPSIMAASWQHNETAKGKIQYDVAMGISGQLASVVSYSYFVVLYF</sequence>
<proteinExistence type="predicted"/>
<gene>
    <name evidence="2" type="ORF">CHS0354_041066</name>
</gene>
<evidence type="ECO:0000313" key="3">
    <source>
        <dbReference type="Proteomes" id="UP001195483"/>
    </source>
</evidence>
<reference evidence="2" key="1">
    <citation type="journal article" date="2021" name="Genome Biol. Evol.">
        <title>A High-Quality Reference Genome for a Parasitic Bivalve with Doubly Uniparental Inheritance (Bivalvia: Unionida).</title>
        <authorList>
            <person name="Smith C.H."/>
        </authorList>
    </citation>
    <scope>NUCLEOTIDE SEQUENCE</scope>
    <source>
        <strain evidence="2">CHS0354</strain>
    </source>
</reference>
<evidence type="ECO:0000256" key="1">
    <source>
        <dbReference type="SAM" id="Phobius"/>
    </source>
</evidence>
<feature type="transmembrane region" description="Helical" evidence="1">
    <location>
        <begin position="74"/>
        <end position="95"/>
    </location>
</feature>
<protein>
    <submittedName>
        <fullName evidence="2">Uncharacterized protein</fullName>
    </submittedName>
</protein>
<keyword evidence="1" id="KW-1133">Transmembrane helix</keyword>
<accession>A0AAE0VV10</accession>
<reference evidence="2" key="3">
    <citation type="submission" date="2023-05" db="EMBL/GenBank/DDBJ databases">
        <authorList>
            <person name="Smith C.H."/>
        </authorList>
    </citation>
    <scope>NUCLEOTIDE SEQUENCE</scope>
    <source>
        <strain evidence="2">CHS0354</strain>
        <tissue evidence="2">Mantle</tissue>
    </source>
</reference>
<comment type="caution">
    <text evidence="2">The sequence shown here is derived from an EMBL/GenBank/DDBJ whole genome shotgun (WGS) entry which is preliminary data.</text>
</comment>
<organism evidence="2 3">
    <name type="scientific">Potamilus streckersoni</name>
    <dbReference type="NCBI Taxonomy" id="2493646"/>
    <lineage>
        <taxon>Eukaryota</taxon>
        <taxon>Metazoa</taxon>
        <taxon>Spiralia</taxon>
        <taxon>Lophotrochozoa</taxon>
        <taxon>Mollusca</taxon>
        <taxon>Bivalvia</taxon>
        <taxon>Autobranchia</taxon>
        <taxon>Heteroconchia</taxon>
        <taxon>Palaeoheterodonta</taxon>
        <taxon>Unionida</taxon>
        <taxon>Unionoidea</taxon>
        <taxon>Unionidae</taxon>
        <taxon>Ambleminae</taxon>
        <taxon>Lampsilini</taxon>
        <taxon>Potamilus</taxon>
    </lineage>
</organism>
<keyword evidence="1" id="KW-0812">Transmembrane</keyword>
<keyword evidence="1" id="KW-0472">Membrane</keyword>
<feature type="transmembrane region" description="Helical" evidence="1">
    <location>
        <begin position="45"/>
        <end position="62"/>
    </location>
</feature>
<dbReference type="Proteomes" id="UP001195483">
    <property type="component" value="Unassembled WGS sequence"/>
</dbReference>
<dbReference type="EMBL" id="JAEAOA010002345">
    <property type="protein sequence ID" value="KAK3590040.1"/>
    <property type="molecule type" value="Genomic_DNA"/>
</dbReference>
<keyword evidence="3" id="KW-1185">Reference proteome</keyword>
<reference evidence="2" key="2">
    <citation type="journal article" date="2021" name="Genome Biol. Evol.">
        <title>Developing a high-quality reference genome for a parasitic bivalve with doubly uniparental inheritance (Bivalvia: Unionida).</title>
        <authorList>
            <person name="Smith C.H."/>
        </authorList>
    </citation>
    <scope>NUCLEOTIDE SEQUENCE</scope>
    <source>
        <strain evidence="2">CHS0354</strain>
        <tissue evidence="2">Mantle</tissue>
    </source>
</reference>
<name>A0AAE0VV10_9BIVA</name>
<evidence type="ECO:0000313" key="2">
    <source>
        <dbReference type="EMBL" id="KAK3590040.1"/>
    </source>
</evidence>